<feature type="compositionally biased region" description="Polar residues" evidence="1">
    <location>
        <begin position="91"/>
        <end position="108"/>
    </location>
</feature>
<evidence type="ECO:0000313" key="2">
    <source>
        <dbReference type="EMBL" id="POW02239.1"/>
    </source>
</evidence>
<organism evidence="2 3">
    <name type="scientific">Puccinia striiformis</name>
    <dbReference type="NCBI Taxonomy" id="27350"/>
    <lineage>
        <taxon>Eukaryota</taxon>
        <taxon>Fungi</taxon>
        <taxon>Dikarya</taxon>
        <taxon>Basidiomycota</taxon>
        <taxon>Pucciniomycotina</taxon>
        <taxon>Pucciniomycetes</taxon>
        <taxon>Pucciniales</taxon>
        <taxon>Pucciniaceae</taxon>
        <taxon>Puccinia</taxon>
    </lineage>
</organism>
<dbReference type="AlphaFoldDB" id="A0A2S4UY94"/>
<proteinExistence type="predicted"/>
<keyword evidence="3" id="KW-1185">Reference proteome</keyword>
<feature type="region of interest" description="Disordered" evidence="1">
    <location>
        <begin position="1"/>
        <end position="27"/>
    </location>
</feature>
<reference evidence="2 3" key="1">
    <citation type="submission" date="2017-12" db="EMBL/GenBank/DDBJ databases">
        <title>Gene loss provides genomic basis for host adaptation in cereal stripe rust fungi.</title>
        <authorList>
            <person name="Xia C."/>
        </authorList>
    </citation>
    <scope>NUCLEOTIDE SEQUENCE [LARGE SCALE GENOMIC DNA]</scope>
    <source>
        <strain evidence="2 3">93TX-2</strain>
    </source>
</reference>
<accession>A0A2S4UY94</accession>
<dbReference type="Proteomes" id="UP000238274">
    <property type="component" value="Unassembled WGS sequence"/>
</dbReference>
<name>A0A2S4UY94_9BASI</name>
<dbReference type="EMBL" id="PKSM01000218">
    <property type="protein sequence ID" value="POW02239.1"/>
    <property type="molecule type" value="Genomic_DNA"/>
</dbReference>
<gene>
    <name evidence="2" type="ORF">PSHT_12200</name>
</gene>
<comment type="caution">
    <text evidence="2">The sequence shown here is derived from an EMBL/GenBank/DDBJ whole genome shotgun (WGS) entry which is preliminary data.</text>
</comment>
<sequence length="108" mass="11892">MPVPRAQRPSNYDNSFEPPPTEYSHHGLKLPIHVLGPTHPVHLFKSEQVISGGGEGDSQLRLDSTSEPLCQTGISSLLMFDLPESEHKSNLKTGHLSSKINHEFNSVP</sequence>
<evidence type="ECO:0000313" key="3">
    <source>
        <dbReference type="Proteomes" id="UP000238274"/>
    </source>
</evidence>
<protein>
    <submittedName>
        <fullName evidence="2">Uncharacterized protein</fullName>
    </submittedName>
</protein>
<evidence type="ECO:0000256" key="1">
    <source>
        <dbReference type="SAM" id="MobiDB-lite"/>
    </source>
</evidence>
<reference evidence="3" key="3">
    <citation type="journal article" date="2018" name="Mol. Plant Microbe Interact.">
        <title>Genome sequence resources for the wheat stripe rust pathogen (Puccinia striiformis f. sp. tritici) and the barley stripe rust pathogen (Puccinia striiformis f. sp. hordei).</title>
        <authorList>
            <person name="Xia C."/>
            <person name="Wang M."/>
            <person name="Yin C."/>
            <person name="Cornejo O.E."/>
            <person name="Hulbert S.H."/>
            <person name="Chen X."/>
        </authorList>
    </citation>
    <scope>NUCLEOTIDE SEQUENCE [LARGE SCALE GENOMIC DNA]</scope>
    <source>
        <strain evidence="3">93TX-2</strain>
    </source>
</reference>
<dbReference type="VEuPathDB" id="FungiDB:PSHT_12200"/>
<feature type="region of interest" description="Disordered" evidence="1">
    <location>
        <begin position="88"/>
        <end position="108"/>
    </location>
</feature>
<reference evidence="3" key="2">
    <citation type="journal article" date="2018" name="BMC Genomics">
        <title>Genomic insights into host adaptation between the wheat stripe rust pathogen (Puccinia striiformis f. sp. tritici) and the barley stripe rust pathogen (Puccinia striiformis f. sp. hordei).</title>
        <authorList>
            <person name="Xia C."/>
            <person name="Wang M."/>
            <person name="Yin C."/>
            <person name="Cornejo O.E."/>
            <person name="Hulbert S.H."/>
            <person name="Chen X."/>
        </authorList>
    </citation>
    <scope>NUCLEOTIDE SEQUENCE [LARGE SCALE GENOMIC DNA]</scope>
    <source>
        <strain evidence="3">93TX-2</strain>
    </source>
</reference>
<dbReference type="VEuPathDB" id="FungiDB:PSTT_13327"/>